<keyword evidence="4" id="KW-1185">Reference proteome</keyword>
<dbReference type="InterPro" id="IPR006016">
    <property type="entry name" value="UspA"/>
</dbReference>
<dbReference type="PANTHER" id="PTHR46553:SF3">
    <property type="entry name" value="ADENINE NUCLEOTIDE ALPHA HYDROLASES-LIKE SUPERFAMILY PROTEIN"/>
    <property type="match status" value="1"/>
</dbReference>
<feature type="domain" description="UspA" evidence="2">
    <location>
        <begin position="7"/>
        <end position="140"/>
    </location>
</feature>
<evidence type="ECO:0000313" key="4">
    <source>
        <dbReference type="Proteomes" id="UP001631993"/>
    </source>
</evidence>
<dbReference type="Proteomes" id="UP001631993">
    <property type="component" value="Unassembled WGS sequence"/>
</dbReference>
<evidence type="ECO:0000256" key="1">
    <source>
        <dbReference type="ARBA" id="ARBA00008791"/>
    </source>
</evidence>
<gene>
    <name evidence="3" type="ORF">ACKI1S_29135</name>
</gene>
<dbReference type="SUPFAM" id="SSF52402">
    <property type="entry name" value="Adenine nucleotide alpha hydrolases-like"/>
    <property type="match status" value="2"/>
</dbReference>
<sequence length="303" mass="31157">MSPNLPVVVGLDGRFESLVTAEWAAREALLRGVPLRLVHVPRQSSPPYAALAGVVVPTDPQGSEHELDLVRASLSRRHPGLDVMVEQIAGDTVTILLAAAADAGLLVLGSRGLGRTTGFLLGSVSRLVAARAQRPVVLVRSFAQDGQDGQDADRTAAAPEPSDGDVVVGVDLAGPADAVLAFAFDAASRRGAGLRVVHGSGQESEGISATELTGVNGGGPAVAPEWPLADLLRPWEDKFPDVSVTEQAVVGQAGSHLVDASRTAALLVVGRAARHAPVGAQIGPVTEAALHYAESPVAFIPHD</sequence>
<feature type="domain" description="UspA" evidence="2">
    <location>
        <begin position="166"/>
        <end position="300"/>
    </location>
</feature>
<evidence type="ECO:0000259" key="2">
    <source>
        <dbReference type="Pfam" id="PF00582"/>
    </source>
</evidence>
<dbReference type="EMBL" id="JBJVNE010000015">
    <property type="protein sequence ID" value="MFM9650200.1"/>
    <property type="molecule type" value="Genomic_DNA"/>
</dbReference>
<dbReference type="PANTHER" id="PTHR46553">
    <property type="entry name" value="ADENINE NUCLEOTIDE ALPHA HYDROLASES-LIKE SUPERFAMILY PROTEIN"/>
    <property type="match status" value="1"/>
</dbReference>
<proteinExistence type="inferred from homology"/>
<dbReference type="InterPro" id="IPR014729">
    <property type="entry name" value="Rossmann-like_a/b/a_fold"/>
</dbReference>
<comment type="similarity">
    <text evidence="1">Belongs to the universal stress protein A family.</text>
</comment>
<comment type="caution">
    <text evidence="3">The sequence shown here is derived from an EMBL/GenBank/DDBJ whole genome shotgun (WGS) entry which is preliminary data.</text>
</comment>
<reference evidence="3 4" key="1">
    <citation type="submission" date="2024-12" db="EMBL/GenBank/DDBJ databases">
        <title>Forecasting of Potato common scab and diversities of Pathogenic streptomyces spp. in china.</title>
        <authorList>
            <person name="Handique U."/>
            <person name="Wu J."/>
        </authorList>
    </citation>
    <scope>NUCLEOTIDE SEQUENCE [LARGE SCALE GENOMIC DNA]</scope>
    <source>
        <strain evidence="3 4">ZRIMU1585</strain>
    </source>
</reference>
<evidence type="ECO:0000313" key="3">
    <source>
        <dbReference type="EMBL" id="MFM9650200.1"/>
    </source>
</evidence>
<dbReference type="PRINTS" id="PR01438">
    <property type="entry name" value="UNVRSLSTRESS"/>
</dbReference>
<protein>
    <submittedName>
        <fullName evidence="3">Universal stress protein</fullName>
    </submittedName>
</protein>
<dbReference type="Gene3D" id="3.40.50.620">
    <property type="entry name" value="HUPs"/>
    <property type="match status" value="2"/>
</dbReference>
<accession>A0ABW9INY2</accession>
<dbReference type="RefSeq" id="WP_369277104.1">
    <property type="nucleotide sequence ID" value="NZ_JBJVMW010000009.1"/>
</dbReference>
<name>A0ABW9INY2_STRGJ</name>
<organism evidence="3 4">
    <name type="scientific">Streptomyces galilaeus</name>
    <dbReference type="NCBI Taxonomy" id="33899"/>
    <lineage>
        <taxon>Bacteria</taxon>
        <taxon>Bacillati</taxon>
        <taxon>Actinomycetota</taxon>
        <taxon>Actinomycetes</taxon>
        <taxon>Kitasatosporales</taxon>
        <taxon>Streptomycetaceae</taxon>
        <taxon>Streptomyces</taxon>
    </lineage>
</organism>
<dbReference type="InterPro" id="IPR006015">
    <property type="entry name" value="Universal_stress_UspA"/>
</dbReference>
<dbReference type="Pfam" id="PF00582">
    <property type="entry name" value="Usp"/>
    <property type="match status" value="2"/>
</dbReference>